<dbReference type="EMBL" id="MJMI01000163">
    <property type="protein sequence ID" value="OLQ84379.1"/>
    <property type="molecule type" value="Genomic_DNA"/>
</dbReference>
<gene>
    <name evidence="1" type="ORF">BIY21_20200</name>
</gene>
<keyword evidence="2" id="KW-1185">Reference proteome</keyword>
<dbReference type="Proteomes" id="UP000186206">
    <property type="component" value="Unassembled WGS sequence"/>
</dbReference>
<accession>A0ABX3F3K2</accession>
<comment type="caution">
    <text evidence="1">The sequence shown here is derived from an EMBL/GenBank/DDBJ whole genome shotgun (WGS) entry which is preliminary data.</text>
</comment>
<evidence type="ECO:0000313" key="2">
    <source>
        <dbReference type="Proteomes" id="UP000186206"/>
    </source>
</evidence>
<proteinExistence type="predicted"/>
<name>A0ABX3F3K2_9VIBR</name>
<protein>
    <submittedName>
        <fullName evidence="1">Integrase</fullName>
    </submittedName>
</protein>
<organism evidence="1 2">
    <name type="scientific">Vibrio ponticus</name>
    <dbReference type="NCBI Taxonomy" id="265668"/>
    <lineage>
        <taxon>Bacteria</taxon>
        <taxon>Pseudomonadati</taxon>
        <taxon>Pseudomonadota</taxon>
        <taxon>Gammaproteobacteria</taxon>
        <taxon>Vibrionales</taxon>
        <taxon>Vibrionaceae</taxon>
        <taxon>Vibrio</taxon>
    </lineage>
</organism>
<evidence type="ECO:0000313" key="1">
    <source>
        <dbReference type="EMBL" id="OLQ84379.1"/>
    </source>
</evidence>
<sequence>MGHAAVAMIAKIYGNWLKEANKAESERAWKALIEAHRLSLDD</sequence>
<reference evidence="1 2" key="1">
    <citation type="submission" date="2016-09" db="EMBL/GenBank/DDBJ databases">
        <title>Genomic Taxonomy of the Vibrionaceae.</title>
        <authorList>
            <person name="Gonzalez-Castillo A."/>
            <person name="Gomez-Gil B."/>
            <person name="Enciso-Ibarra K."/>
        </authorList>
    </citation>
    <scope>NUCLEOTIDE SEQUENCE [LARGE SCALE GENOMIC DNA]</scope>
    <source>
        <strain evidence="1 2">CAIM 1731</strain>
    </source>
</reference>